<dbReference type="Pfam" id="PF06027">
    <property type="entry name" value="SLC35F"/>
    <property type="match status" value="1"/>
</dbReference>
<evidence type="ECO:0000256" key="1">
    <source>
        <dbReference type="ARBA" id="ARBA00004141"/>
    </source>
</evidence>
<organism evidence="9">
    <name type="scientific">Timema bartmani</name>
    <dbReference type="NCBI Taxonomy" id="61472"/>
    <lineage>
        <taxon>Eukaryota</taxon>
        <taxon>Metazoa</taxon>
        <taxon>Ecdysozoa</taxon>
        <taxon>Arthropoda</taxon>
        <taxon>Hexapoda</taxon>
        <taxon>Insecta</taxon>
        <taxon>Pterygota</taxon>
        <taxon>Neoptera</taxon>
        <taxon>Polyneoptera</taxon>
        <taxon>Phasmatodea</taxon>
        <taxon>Timematodea</taxon>
        <taxon>Timematoidea</taxon>
        <taxon>Timematidae</taxon>
        <taxon>Timema</taxon>
    </lineage>
</organism>
<keyword evidence="5 8" id="KW-1133">Transmembrane helix</keyword>
<sequence>MSHCRWLLELPSLPADLTEPLMLLGLFSLVQFLFHSVAPLVLRDSGATAMQLSLLTADFYSLLVGIVLLQYKHLVRLVKEKELFQYLVSQEKKKELFQYLVSQGKKKELFQYLVSQGKKKELFQYLFHALYFLSFTLTMTGVLIYAIKKTPISSQQPANYRVMPRDNTFQPRVELAPAVTPSSELVSVSPSQATLVSSTDTVLCSAVGNQVYKMNGSAVH</sequence>
<evidence type="ECO:0000256" key="3">
    <source>
        <dbReference type="ARBA" id="ARBA00022448"/>
    </source>
</evidence>
<feature type="transmembrane region" description="Helical" evidence="8">
    <location>
        <begin position="48"/>
        <end position="71"/>
    </location>
</feature>
<dbReference type="EMBL" id="OD564278">
    <property type="protein sequence ID" value="CAD7437531.1"/>
    <property type="molecule type" value="Genomic_DNA"/>
</dbReference>
<evidence type="ECO:0000313" key="9">
    <source>
        <dbReference type="EMBL" id="CAD7437531.1"/>
    </source>
</evidence>
<keyword evidence="3" id="KW-0813">Transport</keyword>
<accession>A0A7R9EP87</accession>
<evidence type="ECO:0000256" key="4">
    <source>
        <dbReference type="ARBA" id="ARBA00022692"/>
    </source>
</evidence>
<dbReference type="AlphaFoldDB" id="A0A7R9EP87"/>
<dbReference type="GO" id="GO:0016020">
    <property type="term" value="C:membrane"/>
    <property type="evidence" value="ECO:0007669"/>
    <property type="project" value="UniProtKB-SubCell"/>
</dbReference>
<feature type="transmembrane region" description="Helical" evidence="8">
    <location>
        <begin position="125"/>
        <end position="147"/>
    </location>
</feature>
<dbReference type="GO" id="GO:0022857">
    <property type="term" value="F:transmembrane transporter activity"/>
    <property type="evidence" value="ECO:0007669"/>
    <property type="project" value="InterPro"/>
</dbReference>
<dbReference type="PANTHER" id="PTHR14233:SF4">
    <property type="entry name" value="SOLUTE CARRIER FAMILY 35 MEMBER F2"/>
    <property type="match status" value="1"/>
</dbReference>
<proteinExistence type="inferred from homology"/>
<reference evidence="9" key="1">
    <citation type="submission" date="2020-11" db="EMBL/GenBank/DDBJ databases">
        <authorList>
            <person name="Tran Van P."/>
        </authorList>
    </citation>
    <scope>NUCLEOTIDE SEQUENCE</scope>
</reference>
<comment type="similarity">
    <text evidence="2">Belongs to the SLC35F solute transporter family.</text>
</comment>
<keyword evidence="6 8" id="KW-0472">Membrane</keyword>
<evidence type="ECO:0000256" key="8">
    <source>
        <dbReference type="SAM" id="Phobius"/>
    </source>
</evidence>
<gene>
    <name evidence="9" type="ORF">TBIB3V08_LOCUS140</name>
</gene>
<dbReference type="InterPro" id="IPR009262">
    <property type="entry name" value="SLC35_F1/F2/F6"/>
</dbReference>
<feature type="transmembrane region" description="Helical" evidence="8">
    <location>
        <begin position="21"/>
        <end position="42"/>
    </location>
</feature>
<comment type="subcellular location">
    <subcellularLocation>
        <location evidence="1">Membrane</location>
        <topology evidence="1">Multi-pass membrane protein</topology>
    </subcellularLocation>
</comment>
<evidence type="ECO:0000256" key="7">
    <source>
        <dbReference type="ARBA" id="ARBA00037727"/>
    </source>
</evidence>
<evidence type="ECO:0000256" key="6">
    <source>
        <dbReference type="ARBA" id="ARBA00023136"/>
    </source>
</evidence>
<comment type="function">
    <text evidence="7">Putative solute transporter.</text>
</comment>
<evidence type="ECO:0000256" key="2">
    <source>
        <dbReference type="ARBA" id="ARBA00007863"/>
    </source>
</evidence>
<dbReference type="InterPro" id="IPR052221">
    <property type="entry name" value="SLC35F_Transporter"/>
</dbReference>
<evidence type="ECO:0000256" key="5">
    <source>
        <dbReference type="ARBA" id="ARBA00022989"/>
    </source>
</evidence>
<name>A0A7R9EP87_9NEOP</name>
<keyword evidence="4 8" id="KW-0812">Transmembrane</keyword>
<dbReference type="PANTHER" id="PTHR14233">
    <property type="entry name" value="DUF914-RELATED"/>
    <property type="match status" value="1"/>
</dbReference>
<protein>
    <submittedName>
        <fullName evidence="9">Uncharacterized protein</fullName>
    </submittedName>
</protein>